<dbReference type="Proteomes" id="UP001396334">
    <property type="component" value="Unassembled WGS sequence"/>
</dbReference>
<gene>
    <name evidence="1" type="ORF">V6N11_057349</name>
</gene>
<protein>
    <submittedName>
        <fullName evidence="1">Uncharacterized protein</fullName>
    </submittedName>
</protein>
<dbReference type="EMBL" id="JBBPBN010000200">
    <property type="protein sequence ID" value="KAK8972839.1"/>
    <property type="molecule type" value="Genomic_DNA"/>
</dbReference>
<proteinExistence type="predicted"/>
<evidence type="ECO:0000313" key="2">
    <source>
        <dbReference type="Proteomes" id="UP001396334"/>
    </source>
</evidence>
<name>A0ABR2N9L6_9ROSI</name>
<comment type="caution">
    <text evidence="1">The sequence shown here is derived from an EMBL/GenBank/DDBJ whole genome shotgun (WGS) entry which is preliminary data.</text>
</comment>
<reference evidence="1 2" key="1">
    <citation type="journal article" date="2024" name="G3 (Bethesda)">
        <title>Genome assembly of Hibiscus sabdariffa L. provides insights into metabolisms of medicinal natural products.</title>
        <authorList>
            <person name="Kim T."/>
        </authorList>
    </citation>
    <scope>NUCLEOTIDE SEQUENCE [LARGE SCALE GENOMIC DNA]</scope>
    <source>
        <strain evidence="1">TK-2024</strain>
        <tissue evidence="1">Old leaves</tissue>
    </source>
</reference>
<evidence type="ECO:0000313" key="1">
    <source>
        <dbReference type="EMBL" id="KAK8972839.1"/>
    </source>
</evidence>
<accession>A0ABR2N9L6</accession>
<keyword evidence="2" id="KW-1185">Reference proteome</keyword>
<sequence>MQTLKMSSLVPGFRADMVKTNMALHMLDCLQKLKIINPVAFPSIPKTLPSSLIKVRIAFYPPKHKLSSV</sequence>
<organism evidence="1 2">
    <name type="scientific">Hibiscus sabdariffa</name>
    <name type="common">roselle</name>
    <dbReference type="NCBI Taxonomy" id="183260"/>
    <lineage>
        <taxon>Eukaryota</taxon>
        <taxon>Viridiplantae</taxon>
        <taxon>Streptophyta</taxon>
        <taxon>Embryophyta</taxon>
        <taxon>Tracheophyta</taxon>
        <taxon>Spermatophyta</taxon>
        <taxon>Magnoliopsida</taxon>
        <taxon>eudicotyledons</taxon>
        <taxon>Gunneridae</taxon>
        <taxon>Pentapetalae</taxon>
        <taxon>rosids</taxon>
        <taxon>malvids</taxon>
        <taxon>Malvales</taxon>
        <taxon>Malvaceae</taxon>
        <taxon>Malvoideae</taxon>
        <taxon>Hibiscus</taxon>
    </lineage>
</organism>